<dbReference type="InterPro" id="IPR036378">
    <property type="entry name" value="FAS1_dom_sf"/>
</dbReference>
<organism evidence="10 11">
    <name type="scientific">Prunus persica</name>
    <name type="common">Peach</name>
    <name type="synonym">Amygdalus persica</name>
    <dbReference type="NCBI Taxonomy" id="3760"/>
    <lineage>
        <taxon>Eukaryota</taxon>
        <taxon>Viridiplantae</taxon>
        <taxon>Streptophyta</taxon>
        <taxon>Embryophyta</taxon>
        <taxon>Tracheophyta</taxon>
        <taxon>Spermatophyta</taxon>
        <taxon>Magnoliopsida</taxon>
        <taxon>eudicotyledons</taxon>
        <taxon>Gunneridae</taxon>
        <taxon>Pentapetalae</taxon>
        <taxon>rosids</taxon>
        <taxon>fabids</taxon>
        <taxon>Rosales</taxon>
        <taxon>Rosaceae</taxon>
        <taxon>Amygdaloideae</taxon>
        <taxon>Amygdaleae</taxon>
        <taxon>Prunus</taxon>
    </lineage>
</organism>
<evidence type="ECO:0000256" key="1">
    <source>
        <dbReference type="ARBA" id="ARBA00004609"/>
    </source>
</evidence>
<keyword evidence="4" id="KW-0336">GPI-anchor</keyword>
<evidence type="ECO:0000259" key="9">
    <source>
        <dbReference type="Pfam" id="PF02469"/>
    </source>
</evidence>
<accession>A0A251Q8Q3</accession>
<keyword evidence="3" id="KW-1003">Cell membrane</keyword>
<feature type="region of interest" description="Disordered" evidence="8">
    <location>
        <begin position="135"/>
        <end position="158"/>
    </location>
</feature>
<feature type="compositionally biased region" description="Polar residues" evidence="8">
    <location>
        <begin position="137"/>
        <end position="151"/>
    </location>
</feature>
<evidence type="ECO:0000256" key="6">
    <source>
        <dbReference type="ARBA" id="ARBA00023136"/>
    </source>
</evidence>
<dbReference type="Pfam" id="PF02469">
    <property type="entry name" value="Fasciclin"/>
    <property type="match status" value="1"/>
</dbReference>
<evidence type="ECO:0000313" key="10">
    <source>
        <dbReference type="EMBL" id="ONI20162.1"/>
    </source>
</evidence>
<evidence type="ECO:0000256" key="4">
    <source>
        <dbReference type="ARBA" id="ARBA00022622"/>
    </source>
</evidence>
<dbReference type="SUPFAM" id="SSF82153">
    <property type="entry name" value="FAS1 domain"/>
    <property type="match status" value="1"/>
</dbReference>
<feature type="domain" description="FAS1" evidence="9">
    <location>
        <begin position="27"/>
        <end position="110"/>
    </location>
</feature>
<keyword evidence="6" id="KW-0472">Membrane</keyword>
<dbReference type="Gramene" id="ONI20162">
    <property type="protein sequence ID" value="ONI20162"/>
    <property type="gene ID" value="PRUPE_2G000400"/>
</dbReference>
<comment type="similarity">
    <text evidence="2">Belongs to the fasciclin-like AGP family.</text>
</comment>
<gene>
    <name evidence="10" type="ORF">PRUPE_2G000400</name>
</gene>
<evidence type="ECO:0000256" key="2">
    <source>
        <dbReference type="ARBA" id="ARBA00007843"/>
    </source>
</evidence>
<sequence>MKNDLTAVSFSKKTDTVINGFLPKYKNLTTSQNDSLLLYHGIPVYQSFQMLNSNNGLVNKLATDKANKFDFTIQNDDDVVSLEIEVVTAKITRTLIDEKPLVIYKVNKVLQLTELFKVKTAPVLKEVAEGTDDFTDVQGSNYSEDQTTSSPGRKDDKSNGYPLKPIFSFEIPFLLPVDRLTRTGTVRTFQAIDARLKEC</sequence>
<keyword evidence="4" id="KW-0325">Glycoprotein</keyword>
<name>A0A251Q8Q3_PRUPE</name>
<keyword evidence="11" id="KW-1185">Reference proteome</keyword>
<dbReference type="EMBL" id="CM007652">
    <property type="protein sequence ID" value="ONI20162.1"/>
    <property type="molecule type" value="Genomic_DNA"/>
</dbReference>
<evidence type="ECO:0000256" key="3">
    <source>
        <dbReference type="ARBA" id="ARBA00022475"/>
    </source>
</evidence>
<dbReference type="PANTHER" id="PTHR32077:SF86">
    <property type="entry name" value="FAS1 DOMAIN-CONTAINING PROTEIN SELMODRAFT_448915"/>
    <property type="match status" value="1"/>
</dbReference>
<dbReference type="Proteomes" id="UP000006882">
    <property type="component" value="Chromosome G2"/>
</dbReference>
<keyword evidence="5" id="KW-0732">Signal</keyword>
<keyword evidence="4" id="KW-0449">Lipoprotein</keyword>
<protein>
    <recommendedName>
        <fullName evidence="9">FAS1 domain-containing protein</fullName>
    </recommendedName>
</protein>
<dbReference type="eggNOG" id="ENOG502QR33">
    <property type="taxonomic scope" value="Eukaryota"/>
</dbReference>
<comment type="function">
    <text evidence="7">May be a cell surface adhesion protein.</text>
</comment>
<dbReference type="AlphaFoldDB" id="A0A251Q8Q3"/>
<evidence type="ECO:0000256" key="5">
    <source>
        <dbReference type="ARBA" id="ARBA00022729"/>
    </source>
</evidence>
<proteinExistence type="inferred from homology"/>
<dbReference type="InterPro" id="IPR045003">
    <property type="entry name" value="FLA_A"/>
</dbReference>
<dbReference type="GO" id="GO:0005886">
    <property type="term" value="C:plasma membrane"/>
    <property type="evidence" value="ECO:0007669"/>
    <property type="project" value="UniProtKB-SubCell"/>
</dbReference>
<dbReference type="STRING" id="3760.A0A251Q8Q3"/>
<evidence type="ECO:0000313" key="11">
    <source>
        <dbReference type="Proteomes" id="UP000006882"/>
    </source>
</evidence>
<dbReference type="PANTHER" id="PTHR32077">
    <property type="entry name" value="FASCICLIN-LIKE ARABINOGALACTAN PROTEIN"/>
    <property type="match status" value="1"/>
</dbReference>
<comment type="subcellular location">
    <subcellularLocation>
        <location evidence="1">Cell membrane</location>
        <topology evidence="1">Lipid-anchor</topology>
        <topology evidence="1">GPI-anchor</topology>
    </subcellularLocation>
</comment>
<dbReference type="InterPro" id="IPR000782">
    <property type="entry name" value="FAS1_domain"/>
</dbReference>
<evidence type="ECO:0000256" key="7">
    <source>
        <dbReference type="ARBA" id="ARBA00024686"/>
    </source>
</evidence>
<reference evidence="10 11" key="1">
    <citation type="journal article" date="2013" name="Nat. Genet.">
        <title>The high-quality draft genome of peach (Prunus persica) identifies unique patterns of genetic diversity, domestication and genome evolution.</title>
        <authorList>
            <consortium name="International Peach Genome Initiative"/>
            <person name="Verde I."/>
            <person name="Abbott A.G."/>
            <person name="Scalabrin S."/>
            <person name="Jung S."/>
            <person name="Shu S."/>
            <person name="Marroni F."/>
            <person name="Zhebentyayeva T."/>
            <person name="Dettori M.T."/>
            <person name="Grimwood J."/>
            <person name="Cattonaro F."/>
            <person name="Zuccolo A."/>
            <person name="Rossini L."/>
            <person name="Jenkins J."/>
            <person name="Vendramin E."/>
            <person name="Meisel L.A."/>
            <person name="Decroocq V."/>
            <person name="Sosinski B."/>
            <person name="Prochnik S."/>
            <person name="Mitros T."/>
            <person name="Policriti A."/>
            <person name="Cipriani G."/>
            <person name="Dondini L."/>
            <person name="Ficklin S."/>
            <person name="Goodstein D.M."/>
            <person name="Xuan P."/>
            <person name="Del Fabbro C."/>
            <person name="Aramini V."/>
            <person name="Copetti D."/>
            <person name="Gonzalez S."/>
            <person name="Horner D.S."/>
            <person name="Falchi R."/>
            <person name="Lucas S."/>
            <person name="Mica E."/>
            <person name="Maldonado J."/>
            <person name="Lazzari B."/>
            <person name="Bielenberg D."/>
            <person name="Pirona R."/>
            <person name="Miculan M."/>
            <person name="Barakat A."/>
            <person name="Testolin R."/>
            <person name="Stella A."/>
            <person name="Tartarini S."/>
            <person name="Tonutti P."/>
            <person name="Arus P."/>
            <person name="Orellana A."/>
            <person name="Wells C."/>
            <person name="Main D."/>
            <person name="Vizzotto G."/>
            <person name="Silva H."/>
            <person name="Salamini F."/>
            <person name="Schmutz J."/>
            <person name="Morgante M."/>
            <person name="Rokhsar D.S."/>
        </authorList>
    </citation>
    <scope>NUCLEOTIDE SEQUENCE [LARGE SCALE GENOMIC DNA]</scope>
    <source>
        <strain evidence="11">cv. Nemared</strain>
    </source>
</reference>
<evidence type="ECO:0000256" key="8">
    <source>
        <dbReference type="SAM" id="MobiDB-lite"/>
    </source>
</evidence>
<dbReference type="GO" id="GO:0098552">
    <property type="term" value="C:side of membrane"/>
    <property type="evidence" value="ECO:0007669"/>
    <property type="project" value="UniProtKB-KW"/>
</dbReference>